<dbReference type="EMBL" id="JABCKV010000342">
    <property type="protein sequence ID" value="KAG5641299.1"/>
    <property type="molecule type" value="Genomic_DNA"/>
</dbReference>
<evidence type="ECO:0000256" key="1">
    <source>
        <dbReference type="ARBA" id="ARBA00005641"/>
    </source>
</evidence>
<dbReference type="AlphaFoldDB" id="A0A9P7G1X9"/>
<dbReference type="Proteomes" id="UP000775547">
    <property type="component" value="Unassembled WGS sequence"/>
</dbReference>
<dbReference type="Gene3D" id="3.20.20.80">
    <property type="entry name" value="Glycosidases"/>
    <property type="match status" value="1"/>
</dbReference>
<gene>
    <name evidence="4" type="ORF">DXG03_005563</name>
</gene>
<evidence type="ECO:0000256" key="3">
    <source>
        <dbReference type="ARBA" id="ARBA00023295"/>
    </source>
</evidence>
<dbReference type="InterPro" id="IPR050386">
    <property type="entry name" value="Glycosyl_hydrolase_5"/>
</dbReference>
<proteinExistence type="inferred from homology"/>
<protein>
    <recommendedName>
        <fullName evidence="6">Glycoside hydrolase family 5 domain-containing protein</fullName>
    </recommendedName>
</protein>
<keyword evidence="3" id="KW-0326">Glycosidase</keyword>
<dbReference type="GO" id="GO:0009986">
    <property type="term" value="C:cell surface"/>
    <property type="evidence" value="ECO:0007669"/>
    <property type="project" value="TreeGrafter"/>
</dbReference>
<evidence type="ECO:0000313" key="5">
    <source>
        <dbReference type="Proteomes" id="UP000775547"/>
    </source>
</evidence>
<reference evidence="4" key="2">
    <citation type="submission" date="2021-10" db="EMBL/GenBank/DDBJ databases">
        <title>Phylogenomics reveals ancestral predisposition of the termite-cultivated fungus Termitomyces towards a domesticated lifestyle.</title>
        <authorList>
            <person name="Auxier B."/>
            <person name="Grum-Grzhimaylo A."/>
            <person name="Cardenas M.E."/>
            <person name="Lodge J.D."/>
            <person name="Laessoe T."/>
            <person name="Pedersen O."/>
            <person name="Smith M.E."/>
            <person name="Kuyper T.W."/>
            <person name="Franco-Molano E.A."/>
            <person name="Baroni T.J."/>
            <person name="Aanen D.K."/>
        </authorList>
    </citation>
    <scope>NUCLEOTIDE SEQUENCE</scope>
    <source>
        <strain evidence="4">AP01</strain>
        <tissue evidence="4">Mycelium</tissue>
    </source>
</reference>
<name>A0A9P7G1X9_9AGAR</name>
<comment type="similarity">
    <text evidence="1">Belongs to the glycosyl hydrolase 5 (cellulase A) family.</text>
</comment>
<keyword evidence="5" id="KW-1185">Reference proteome</keyword>
<dbReference type="GO" id="GO:0009251">
    <property type="term" value="P:glucan catabolic process"/>
    <property type="evidence" value="ECO:0007669"/>
    <property type="project" value="TreeGrafter"/>
</dbReference>
<accession>A0A9P7G1X9</accession>
<sequence length="249" mass="27765">MSVFYPANIFGIPVQKNYVLTVRAVEYLLGFPVPSLNLPAKSVNTGPGFNIANALSADLPAVFPQEVKNVLKESAPILGRIGTNLKINFNVQSFDPLITNFMDVTWQYNNPANAADAARGPQIYDNHLYYSFGGVADPNENAYLTHVCNLDRVAQAGRNRNVPLYFGEWALSTNFGASDAFLKKWADAQKRAYSADAGWIFWNFKIEISNQAGDTARQWSYVEGVRRGYLTRDPSKLNDPNVCAPYIRR</sequence>
<dbReference type="SUPFAM" id="SSF51445">
    <property type="entry name" value="(Trans)glycosidases"/>
    <property type="match status" value="1"/>
</dbReference>
<organism evidence="4 5">
    <name type="scientific">Asterophora parasitica</name>
    <dbReference type="NCBI Taxonomy" id="117018"/>
    <lineage>
        <taxon>Eukaryota</taxon>
        <taxon>Fungi</taxon>
        <taxon>Dikarya</taxon>
        <taxon>Basidiomycota</taxon>
        <taxon>Agaricomycotina</taxon>
        <taxon>Agaricomycetes</taxon>
        <taxon>Agaricomycetidae</taxon>
        <taxon>Agaricales</taxon>
        <taxon>Tricholomatineae</taxon>
        <taxon>Lyophyllaceae</taxon>
        <taxon>Asterophora</taxon>
    </lineage>
</organism>
<reference evidence="4" key="1">
    <citation type="submission" date="2020-07" db="EMBL/GenBank/DDBJ databases">
        <authorList>
            <person name="Nieuwenhuis M."/>
            <person name="Van De Peppel L.J.J."/>
        </authorList>
    </citation>
    <scope>NUCLEOTIDE SEQUENCE</scope>
    <source>
        <strain evidence="4">AP01</strain>
        <tissue evidence="4">Mycelium</tissue>
    </source>
</reference>
<evidence type="ECO:0000256" key="2">
    <source>
        <dbReference type="ARBA" id="ARBA00022801"/>
    </source>
</evidence>
<dbReference type="GO" id="GO:0005576">
    <property type="term" value="C:extracellular region"/>
    <property type="evidence" value="ECO:0007669"/>
    <property type="project" value="TreeGrafter"/>
</dbReference>
<dbReference type="PANTHER" id="PTHR31297">
    <property type="entry name" value="GLUCAN ENDO-1,6-BETA-GLUCOSIDASE B"/>
    <property type="match status" value="1"/>
</dbReference>
<comment type="caution">
    <text evidence="4">The sequence shown here is derived from an EMBL/GenBank/DDBJ whole genome shotgun (WGS) entry which is preliminary data.</text>
</comment>
<evidence type="ECO:0008006" key="6">
    <source>
        <dbReference type="Google" id="ProtNLM"/>
    </source>
</evidence>
<dbReference type="GO" id="GO:0008422">
    <property type="term" value="F:beta-glucosidase activity"/>
    <property type="evidence" value="ECO:0007669"/>
    <property type="project" value="TreeGrafter"/>
</dbReference>
<dbReference type="PANTHER" id="PTHR31297:SF42">
    <property type="entry name" value="GLYCOSIDE HYDROLASE FAMILY 5 DOMAIN-CONTAINING PROTEIN"/>
    <property type="match status" value="1"/>
</dbReference>
<evidence type="ECO:0000313" key="4">
    <source>
        <dbReference type="EMBL" id="KAG5641299.1"/>
    </source>
</evidence>
<dbReference type="OrthoDB" id="1887033at2759"/>
<dbReference type="InterPro" id="IPR017853">
    <property type="entry name" value="GH"/>
</dbReference>
<keyword evidence="2" id="KW-0378">Hydrolase</keyword>